<protein>
    <recommendedName>
        <fullName evidence="4">THO complex subunit 1</fullName>
    </recommendedName>
</protein>
<evidence type="ECO:0000256" key="1">
    <source>
        <dbReference type="SAM" id="MobiDB-lite"/>
    </source>
</evidence>
<dbReference type="EMBL" id="CAJFCW020000002">
    <property type="protein sequence ID" value="CAG9090713.1"/>
    <property type="molecule type" value="Genomic_DNA"/>
</dbReference>
<organism evidence="2 3">
    <name type="scientific">Bursaphelenchus okinawaensis</name>
    <dbReference type="NCBI Taxonomy" id="465554"/>
    <lineage>
        <taxon>Eukaryota</taxon>
        <taxon>Metazoa</taxon>
        <taxon>Ecdysozoa</taxon>
        <taxon>Nematoda</taxon>
        <taxon>Chromadorea</taxon>
        <taxon>Rhabditida</taxon>
        <taxon>Tylenchina</taxon>
        <taxon>Tylenchomorpha</taxon>
        <taxon>Aphelenchoidea</taxon>
        <taxon>Aphelenchoididae</taxon>
        <taxon>Bursaphelenchus</taxon>
    </lineage>
</organism>
<comment type="caution">
    <text evidence="2">The sequence shown here is derived from an EMBL/GenBank/DDBJ whole genome shotgun (WGS) entry which is preliminary data.</text>
</comment>
<name>A0A811K363_9BILA</name>
<reference evidence="2" key="1">
    <citation type="submission" date="2020-09" db="EMBL/GenBank/DDBJ databases">
        <authorList>
            <person name="Kikuchi T."/>
        </authorList>
    </citation>
    <scope>NUCLEOTIDE SEQUENCE</scope>
    <source>
        <strain evidence="2">SH1</strain>
    </source>
</reference>
<feature type="compositionally biased region" description="Basic and acidic residues" evidence="1">
    <location>
        <begin position="518"/>
        <end position="548"/>
    </location>
</feature>
<dbReference type="OrthoDB" id="10257415at2759"/>
<gene>
    <name evidence="2" type="ORF">BOKJ2_LOCUS3030</name>
</gene>
<dbReference type="GO" id="GO:0006406">
    <property type="term" value="P:mRNA export from nucleus"/>
    <property type="evidence" value="ECO:0007669"/>
    <property type="project" value="TreeGrafter"/>
</dbReference>
<proteinExistence type="predicted"/>
<feature type="compositionally biased region" description="Basic and acidic residues" evidence="1">
    <location>
        <begin position="578"/>
        <end position="614"/>
    </location>
</feature>
<feature type="region of interest" description="Disordered" evidence="1">
    <location>
        <begin position="518"/>
        <end position="620"/>
    </location>
</feature>
<dbReference type="Proteomes" id="UP000783686">
    <property type="component" value="Unassembled WGS sequence"/>
</dbReference>
<dbReference type="InterPro" id="IPR021861">
    <property type="entry name" value="THO_THOC1"/>
</dbReference>
<dbReference type="EMBL" id="CAJFDH010000002">
    <property type="protein sequence ID" value="CAD5210123.1"/>
    <property type="molecule type" value="Genomic_DNA"/>
</dbReference>
<evidence type="ECO:0008006" key="4">
    <source>
        <dbReference type="Google" id="ProtNLM"/>
    </source>
</evidence>
<dbReference type="Pfam" id="PF11957">
    <property type="entry name" value="efThoc1"/>
    <property type="match status" value="1"/>
</dbReference>
<evidence type="ECO:0000313" key="3">
    <source>
        <dbReference type="Proteomes" id="UP000614601"/>
    </source>
</evidence>
<sequence length="620" mass="72621">MFSDLHQSVKQQNFDGVKGFFKETKTSHELTKQKLEEFLRRECLKVILEGGDISQLNSLLEFIIVLCRNELCPKALTCAIMQDVFETSSTSRCLELFNLVEDLIVTWKEPFFFDSCKNQILRMCNDLLKRLSRTLDTEFCGRIFIFLAKTFPLEEKSGLNLTSQFNLANVTIYEEKKENVIKPVEDVDMEMGEIRETKEEIDYELYKKFWGLQAYFVNPVQLFQAENWKRFNQNISSVFEAMSSQKVDKITNDEELEKEDQSWFSAKYLTSNKLFLLQLNDSQFRRYFLVQCLITCEFLVNNTKTKDRLTSDQEKLVKEYSDKAYSLLKETHPNGNIFAKSVKKCLQNDRQWSQWKFQSCPNLLNELKPEKLKLNNFKPRTFNLFDLKVIDLGNVELTRLWNMGNDNLEACKSKERVFTPQIESIADEILDELDPEQQVDDEYKSVNNEKFQWTCSRHLLFATPQYLALNPPAALNAIAKTSDYLSNALLSVCEDLPKLKDRAASVTEQMKKLEIKKKEDDEKKKKEDEIRKKEEEKQKEEEEKKAREAALAAKAKREEQKHDLEGLPISGPATPPNLRKEFRDLKRQNSDVRESPIEPKKSKSEKRKKEDKRSGSRSRR</sequence>
<dbReference type="PANTHER" id="PTHR13265:SF0">
    <property type="entry name" value="HPR1"/>
    <property type="match status" value="1"/>
</dbReference>
<dbReference type="Proteomes" id="UP000614601">
    <property type="component" value="Unassembled WGS sequence"/>
</dbReference>
<accession>A0A811K363</accession>
<dbReference type="PANTHER" id="PTHR13265">
    <property type="entry name" value="THO COMPLEX SUBUNIT 1"/>
    <property type="match status" value="1"/>
</dbReference>
<evidence type="ECO:0000313" key="2">
    <source>
        <dbReference type="EMBL" id="CAD5210123.1"/>
    </source>
</evidence>
<keyword evidence="3" id="KW-1185">Reference proteome</keyword>
<dbReference type="GO" id="GO:0000445">
    <property type="term" value="C:THO complex part of transcription export complex"/>
    <property type="evidence" value="ECO:0007669"/>
    <property type="project" value="TreeGrafter"/>
</dbReference>
<dbReference type="AlphaFoldDB" id="A0A811K363"/>
<feature type="compositionally biased region" description="Basic and acidic residues" evidence="1">
    <location>
        <begin position="555"/>
        <end position="565"/>
    </location>
</feature>